<protein>
    <submittedName>
        <fullName evidence="3">Universal stress protein</fullName>
    </submittedName>
</protein>
<sequence>MKTILVPVDYSPNSKSALLYALKLAQKANLNVVVFHAFQPIVSPPAAYDIPTFIPELENEKVQELEQYVKACKSTLPDDVVISYTSVEGAEQTFGLAAHAKKAFHTAAVDYVPRGKYATHVTYVAKMGPVYGHIIKLAEANKVDLIVMGMQGGGALNQVLIGSTTLSVMRNSKFPVLGVPLGAKFCGVKSVVFASDLSRQPDKLLLTKLREFVKTFRAELQVLHIDKQQDPVANDERFKSALEVLDKQLYDMNYKVVLQQRPDVATGIQEYLQERKPDLLILSPQKHNILERLLDRSVTSKMVAYNHLPLLTLPLSTTDNQHKVEEEMENMEEL</sequence>
<feature type="domain" description="UspA" evidence="2">
    <location>
        <begin position="1"/>
        <end position="179"/>
    </location>
</feature>
<reference evidence="4" key="1">
    <citation type="journal article" date="2019" name="Int. J. Syst. Evol. Microbiol.">
        <title>The Global Catalogue of Microorganisms (GCM) 10K type strain sequencing project: providing services to taxonomists for standard genome sequencing and annotation.</title>
        <authorList>
            <consortium name="The Broad Institute Genomics Platform"/>
            <consortium name="The Broad Institute Genome Sequencing Center for Infectious Disease"/>
            <person name="Wu L."/>
            <person name="Ma J."/>
        </authorList>
    </citation>
    <scope>NUCLEOTIDE SEQUENCE [LARGE SCALE GENOMIC DNA]</scope>
    <source>
        <strain evidence="4">KCTC 23984</strain>
    </source>
</reference>
<proteinExistence type="inferred from homology"/>
<dbReference type="Gene3D" id="3.40.50.620">
    <property type="entry name" value="HUPs"/>
    <property type="match status" value="2"/>
</dbReference>
<dbReference type="SUPFAM" id="SSF52402">
    <property type="entry name" value="Adenine nucleotide alpha hydrolases-like"/>
    <property type="match status" value="2"/>
</dbReference>
<dbReference type="InterPro" id="IPR014729">
    <property type="entry name" value="Rossmann-like_a/b/a_fold"/>
</dbReference>
<dbReference type="Pfam" id="PF00582">
    <property type="entry name" value="Usp"/>
    <property type="match status" value="1"/>
</dbReference>
<evidence type="ECO:0000313" key="3">
    <source>
        <dbReference type="EMBL" id="MFD3000697.1"/>
    </source>
</evidence>
<comment type="similarity">
    <text evidence="1">Belongs to the universal stress protein A family.</text>
</comment>
<comment type="caution">
    <text evidence="3">The sequence shown here is derived from an EMBL/GenBank/DDBJ whole genome shotgun (WGS) entry which is preliminary data.</text>
</comment>
<dbReference type="Proteomes" id="UP001597641">
    <property type="component" value="Unassembled WGS sequence"/>
</dbReference>
<dbReference type="InterPro" id="IPR006015">
    <property type="entry name" value="Universal_stress_UspA"/>
</dbReference>
<accession>A0ABW6BUR0</accession>
<gene>
    <name evidence="3" type="ORF">ACFS7Z_10025</name>
</gene>
<dbReference type="PRINTS" id="PR01438">
    <property type="entry name" value="UNVRSLSTRESS"/>
</dbReference>
<dbReference type="CDD" id="cd00293">
    <property type="entry name" value="USP-like"/>
    <property type="match status" value="1"/>
</dbReference>
<organism evidence="3 4">
    <name type="scientific">Pontibacter toksunensis</name>
    <dbReference type="NCBI Taxonomy" id="1332631"/>
    <lineage>
        <taxon>Bacteria</taxon>
        <taxon>Pseudomonadati</taxon>
        <taxon>Bacteroidota</taxon>
        <taxon>Cytophagia</taxon>
        <taxon>Cytophagales</taxon>
        <taxon>Hymenobacteraceae</taxon>
        <taxon>Pontibacter</taxon>
    </lineage>
</organism>
<dbReference type="PANTHER" id="PTHR46268:SF22">
    <property type="entry name" value="SENSOR PROTEIN KDPD-RELATED"/>
    <property type="match status" value="1"/>
</dbReference>
<evidence type="ECO:0000259" key="2">
    <source>
        <dbReference type="Pfam" id="PF00582"/>
    </source>
</evidence>
<dbReference type="InterPro" id="IPR006016">
    <property type="entry name" value="UspA"/>
</dbReference>
<name>A0ABW6BUR0_9BACT</name>
<evidence type="ECO:0000256" key="1">
    <source>
        <dbReference type="ARBA" id="ARBA00008791"/>
    </source>
</evidence>
<dbReference type="RefSeq" id="WP_377483977.1">
    <property type="nucleotide sequence ID" value="NZ_JBHUOX010000006.1"/>
</dbReference>
<keyword evidence="4" id="KW-1185">Reference proteome</keyword>
<dbReference type="PANTHER" id="PTHR46268">
    <property type="entry name" value="STRESS RESPONSE PROTEIN NHAX"/>
    <property type="match status" value="1"/>
</dbReference>
<evidence type="ECO:0000313" key="4">
    <source>
        <dbReference type="Proteomes" id="UP001597641"/>
    </source>
</evidence>
<dbReference type="EMBL" id="JBHUOX010000006">
    <property type="protein sequence ID" value="MFD3000697.1"/>
    <property type="molecule type" value="Genomic_DNA"/>
</dbReference>